<dbReference type="GO" id="GO:0006265">
    <property type="term" value="P:DNA topological change"/>
    <property type="evidence" value="ECO:0007669"/>
    <property type="project" value="UniProtKB-UniRule"/>
</dbReference>
<dbReference type="EC" id="5.6.2.2" evidence="2"/>
<dbReference type="GO" id="GO:0005737">
    <property type="term" value="C:cytoplasm"/>
    <property type="evidence" value="ECO:0007669"/>
    <property type="project" value="TreeGrafter"/>
</dbReference>
<dbReference type="GO" id="GO:0009330">
    <property type="term" value="C:DNA topoisomerase type II (double strand cut, ATP-hydrolyzing) complex"/>
    <property type="evidence" value="ECO:0007669"/>
    <property type="project" value="TreeGrafter"/>
</dbReference>
<dbReference type="Gene3D" id="3.30.1360.40">
    <property type="match status" value="1"/>
</dbReference>
<keyword evidence="6" id="KW-0472">Membrane</keyword>
<protein>
    <recommendedName>
        <fullName evidence="2">DNA topoisomerase (ATP-hydrolyzing)</fullName>
        <ecNumber evidence="2">5.6.2.2</ecNumber>
    </recommendedName>
</protein>
<dbReference type="InterPro" id="IPR006691">
    <property type="entry name" value="GyrA/parC_rep"/>
</dbReference>
<dbReference type="Proteomes" id="UP000306409">
    <property type="component" value="Chromosome"/>
</dbReference>
<sequence length="730" mass="83510">MTPKKIIVEEQNIIETLESNYMPYAMSVIVSRAIPEIDGFKPSHRKLLYTMYKMSLLTGQRTKSSNIVGQTMKLNPHGDLAIYETMVRLTRGNNALLHPFIDSKGNFGKQFSRDMKFAAPRYTEAKLDKICEEIFKDIDKNPVDFMDNYDSTMKEPVLLPTTYPNILVNANQGIAVGMASNICSFNLKEICETTSALIDNENIDITEYLKAPDFSSGGQLIYSEKDIKEIYDNGRGSVKVRAKYNFDKANNCIEIIEIPYSTTVEAIMDQIIDLVKSGKIKEITDVRDETDLSGLKLTIDIKKNTDADALMNKLYRFTTLQDSFNCNFNILINGRPRVMGIKTILNEWLKFRIECIKRQTFYDIGKKKDKLHLLLGLKKILLDIDKAIAIIRGTEQDALVVPNLMKGFEIDQIQAEFIAEIKLRNLNKEYILNKVSEIEDLIKEIADLEDIYKSEARIKKIIQKQLKEVAKKYGQPRRTEIISEEHIEEITTEHLIEDYNLKLFLTEHNYLKKITLVSLRSSSEQKLKDDDTIIQEVETHNKSDLLLFSNKCNVYKMKIYDIPDCKASSLGEYITNLLGLDNDEKIVYIAATDNYEGYMLFFYENGKGAKIDMSSYATKTNRKKLANAYYSESPLVRMMYIKGDIDLVAQSSIKKVLVFNTEEINSKTTRASQGVQVLTSKKGSTLVSVQTLEERKLSNPDYYRTKNIPAIGCYLKEEDKGDSQLSLDLE</sequence>
<dbReference type="InterPro" id="IPR013760">
    <property type="entry name" value="Topo_IIA-like_dom_sf"/>
</dbReference>
<reference evidence="10 11" key="1">
    <citation type="submission" date="2020-09" db="EMBL/GenBank/DDBJ databases">
        <title>Characterization and genome sequencing of Ruminiclostridium sp. nov. MA18.</title>
        <authorList>
            <person name="Rettenmaier R."/>
            <person name="Kowollik M.-L."/>
            <person name="Liebl W."/>
            <person name="Zverlov V."/>
        </authorList>
    </citation>
    <scope>NUCLEOTIDE SEQUENCE [LARGE SCALE GENOMIC DNA]</scope>
    <source>
        <strain evidence="10 11">MA18</strain>
    </source>
</reference>
<evidence type="ECO:0000256" key="3">
    <source>
        <dbReference type="ARBA" id="ARBA00022475"/>
    </source>
</evidence>
<keyword evidence="11" id="KW-1185">Reference proteome</keyword>
<keyword evidence="5 8" id="KW-0238">DNA-binding</keyword>
<dbReference type="GO" id="GO:0003677">
    <property type="term" value="F:DNA binding"/>
    <property type="evidence" value="ECO:0007669"/>
    <property type="project" value="UniProtKB-UniRule"/>
</dbReference>
<keyword evidence="3" id="KW-1003">Cell membrane</keyword>
<dbReference type="GO" id="GO:0034335">
    <property type="term" value="F:DNA negative supercoiling activity"/>
    <property type="evidence" value="ECO:0007669"/>
    <property type="project" value="UniProtKB-ARBA"/>
</dbReference>
<gene>
    <name evidence="10" type="ORF">EHE19_006990</name>
</gene>
<accession>A0A4U7JP66</accession>
<dbReference type="PROSITE" id="PS52040">
    <property type="entry name" value="TOPO_IIA"/>
    <property type="match status" value="1"/>
</dbReference>
<dbReference type="SUPFAM" id="SSF101904">
    <property type="entry name" value="GyrA/ParC C-terminal domain-like"/>
    <property type="match status" value="1"/>
</dbReference>
<dbReference type="Gene3D" id="3.90.199.10">
    <property type="entry name" value="Topoisomerase II, domain 5"/>
    <property type="match status" value="1"/>
</dbReference>
<dbReference type="Gene3D" id="1.10.268.10">
    <property type="entry name" value="Topoisomerase, domain 3"/>
    <property type="match status" value="1"/>
</dbReference>
<evidence type="ECO:0000256" key="1">
    <source>
        <dbReference type="ARBA" id="ARBA00000185"/>
    </source>
</evidence>
<evidence type="ECO:0000313" key="11">
    <source>
        <dbReference type="Proteomes" id="UP000306409"/>
    </source>
</evidence>
<dbReference type="AlphaFoldDB" id="A0A4U7JP66"/>
<dbReference type="KEGG" id="rher:EHE19_006990"/>
<dbReference type="InterPro" id="IPR002205">
    <property type="entry name" value="Topo_IIA_dom_A"/>
</dbReference>
<dbReference type="EMBL" id="CP061336">
    <property type="protein sequence ID" value="QNU68785.1"/>
    <property type="molecule type" value="Genomic_DNA"/>
</dbReference>
<dbReference type="InterPro" id="IPR050220">
    <property type="entry name" value="Type_II_DNA_Topoisomerases"/>
</dbReference>
<evidence type="ECO:0000256" key="7">
    <source>
        <dbReference type="ARBA" id="ARBA00023235"/>
    </source>
</evidence>
<dbReference type="InterPro" id="IPR013758">
    <property type="entry name" value="Topo_IIA_A/C_ab"/>
</dbReference>
<dbReference type="GO" id="GO:0005524">
    <property type="term" value="F:ATP binding"/>
    <property type="evidence" value="ECO:0007669"/>
    <property type="project" value="InterPro"/>
</dbReference>
<name>A0A4U7JP66_9FIRM</name>
<dbReference type="Gene3D" id="2.120.10.90">
    <property type="entry name" value="DNA gyrase/topoisomerase IV, subunit A, C-terminal"/>
    <property type="match status" value="1"/>
</dbReference>
<organism evidence="10 11">
    <name type="scientific">Ruminiclostridium herbifermentans</name>
    <dbReference type="NCBI Taxonomy" id="2488810"/>
    <lineage>
        <taxon>Bacteria</taxon>
        <taxon>Bacillati</taxon>
        <taxon>Bacillota</taxon>
        <taxon>Clostridia</taxon>
        <taxon>Eubacteriales</taxon>
        <taxon>Oscillospiraceae</taxon>
        <taxon>Ruminiclostridium</taxon>
    </lineage>
</organism>
<keyword evidence="7 8" id="KW-0413">Isomerase</keyword>
<dbReference type="Pfam" id="PF00521">
    <property type="entry name" value="DNA_topoisoIV"/>
    <property type="match status" value="1"/>
</dbReference>
<evidence type="ECO:0000256" key="4">
    <source>
        <dbReference type="ARBA" id="ARBA00023029"/>
    </source>
</evidence>
<feature type="active site" description="O-(5'-phospho-DNA)-tyrosine intermediate" evidence="8">
    <location>
        <position position="122"/>
    </location>
</feature>
<evidence type="ECO:0000256" key="2">
    <source>
        <dbReference type="ARBA" id="ARBA00012895"/>
    </source>
</evidence>
<dbReference type="RefSeq" id="WP_137696675.1">
    <property type="nucleotide sequence ID" value="NZ_CP061336.1"/>
</dbReference>
<dbReference type="OrthoDB" id="9806486at2"/>
<proteinExistence type="predicted"/>
<evidence type="ECO:0000313" key="10">
    <source>
        <dbReference type="EMBL" id="QNU68785.1"/>
    </source>
</evidence>
<keyword evidence="4 8" id="KW-0799">Topoisomerase</keyword>
<dbReference type="PANTHER" id="PTHR43493">
    <property type="entry name" value="DNA GYRASE/TOPOISOMERASE SUBUNIT A"/>
    <property type="match status" value="1"/>
</dbReference>
<evidence type="ECO:0000256" key="8">
    <source>
        <dbReference type="PROSITE-ProRule" id="PRU01384"/>
    </source>
</evidence>
<feature type="domain" description="Topo IIA-type catalytic" evidence="9">
    <location>
        <begin position="33"/>
        <end position="495"/>
    </location>
</feature>
<dbReference type="Pfam" id="PF03989">
    <property type="entry name" value="DNA_gyraseA_C"/>
    <property type="match status" value="2"/>
</dbReference>
<evidence type="ECO:0000256" key="5">
    <source>
        <dbReference type="ARBA" id="ARBA00023125"/>
    </source>
</evidence>
<dbReference type="InterPro" id="IPR013757">
    <property type="entry name" value="Topo_IIA_A_a_sf"/>
</dbReference>
<dbReference type="SUPFAM" id="SSF56719">
    <property type="entry name" value="Type II DNA topoisomerase"/>
    <property type="match status" value="1"/>
</dbReference>
<evidence type="ECO:0000256" key="6">
    <source>
        <dbReference type="ARBA" id="ARBA00023136"/>
    </source>
</evidence>
<comment type="catalytic activity">
    <reaction evidence="1 8">
        <text>ATP-dependent breakage, passage and rejoining of double-stranded DNA.</text>
        <dbReference type="EC" id="5.6.2.2"/>
    </reaction>
</comment>
<dbReference type="PANTHER" id="PTHR43493:SF1">
    <property type="entry name" value="DNA TOPOISOMERASE 4 SUBUNIT A"/>
    <property type="match status" value="1"/>
</dbReference>
<dbReference type="SMART" id="SM00434">
    <property type="entry name" value="TOP4c"/>
    <property type="match status" value="1"/>
</dbReference>
<dbReference type="InterPro" id="IPR035516">
    <property type="entry name" value="Gyrase/topoIV_suA_C"/>
</dbReference>
<evidence type="ECO:0000259" key="9">
    <source>
        <dbReference type="PROSITE" id="PS52040"/>
    </source>
</evidence>